<evidence type="ECO:0000256" key="3">
    <source>
        <dbReference type="ARBA" id="ARBA00022448"/>
    </source>
</evidence>
<evidence type="ECO:0000256" key="6">
    <source>
        <dbReference type="ARBA" id="ARBA00022989"/>
    </source>
</evidence>
<proteinExistence type="inferred from homology"/>
<dbReference type="CDD" id="cd06550">
    <property type="entry name" value="TM_ABC_iron-siderophores_like"/>
    <property type="match status" value="2"/>
</dbReference>
<feature type="transmembrane region" description="Helical" evidence="8">
    <location>
        <begin position="493"/>
        <end position="512"/>
    </location>
</feature>
<comment type="subcellular location">
    <subcellularLocation>
        <location evidence="1">Cell membrane</location>
        <topology evidence="1">Multi-pass membrane protein</topology>
    </subcellularLocation>
</comment>
<feature type="transmembrane region" description="Helical" evidence="8">
    <location>
        <begin position="154"/>
        <end position="175"/>
    </location>
</feature>
<organism evidence="9 10">
    <name type="scientific">Skermanella cutis</name>
    <dbReference type="NCBI Taxonomy" id="2775420"/>
    <lineage>
        <taxon>Bacteria</taxon>
        <taxon>Pseudomonadati</taxon>
        <taxon>Pseudomonadota</taxon>
        <taxon>Alphaproteobacteria</taxon>
        <taxon>Rhodospirillales</taxon>
        <taxon>Azospirillaceae</taxon>
        <taxon>Skermanella</taxon>
    </lineage>
</organism>
<evidence type="ECO:0000313" key="10">
    <source>
        <dbReference type="Proteomes" id="UP000595197"/>
    </source>
</evidence>
<keyword evidence="4" id="KW-1003">Cell membrane</keyword>
<protein>
    <submittedName>
        <fullName evidence="9">Fe(3+)-hydroxamate ABC transporter permease FhuB</fullName>
    </submittedName>
</protein>
<evidence type="ECO:0000256" key="4">
    <source>
        <dbReference type="ARBA" id="ARBA00022475"/>
    </source>
</evidence>
<evidence type="ECO:0000313" key="9">
    <source>
        <dbReference type="EMBL" id="QQP90778.1"/>
    </source>
</evidence>
<feature type="transmembrane region" description="Helical" evidence="8">
    <location>
        <begin position="363"/>
        <end position="384"/>
    </location>
</feature>
<dbReference type="NCBIfam" id="NF007866">
    <property type="entry name" value="PRK10577.1-2"/>
    <property type="match status" value="1"/>
</dbReference>
<sequence length="677" mass="68650">MVDLAALRPRAPALPRGPALLALALGLTAAVLAFRELHLLLPLARWPGALLATDLTDMDQVLFHYSALPRLAMALLCGAALGLSGALLQRVLRNPIAEPSTLGISAGAQLALGAATLHAPALMEASREAVALAGAVTAMLLVLALSWRQGLRPVSVVLSGLVVGLTCAALGGTLILLNGEYLMSLFIWGGGSLSQQGWNDVLTLLPRLAAAGIAAALLMRPLVLLGLDDAAARNLGVALHATRLGILLVAVWLAASVVALVGIVGFVGLAAPTFARLAGARTPRQTVAWAPVIGALLLWLTDAATQTFAGGQASLVPTGAMTALLGGPLLLWMLPRLHALAGPTDAGTASTGIGRTVPHPWRLVAGLALALPLLCWAALALGTGPDGWTLATGDQFDRLLPWRGPRLAASVAAGAMLAAAGTILQRLTGNPMASPEVLGISSGAGLGLSVLVLTVAAPGRLEQLGATSAGAMAALAVILLLARRSSFAPERLLLGGVALASFCGAVLAAIMASGDIRAFQLLGWITGSTYGIEAQDALVAGAAALVLLLMVPPTARWLEVLPLGETAARGLGLPLGGSRLCLVVLASLLSAAATLVVGPLSFIGLMAPHLARLAGLRRPLAHLAGAVLLGALLMGLSDWLARTLAFPYQLPVGLLATLVGGPYLMWLLARPAGSGRG</sequence>
<dbReference type="EMBL" id="CP067420">
    <property type="protein sequence ID" value="QQP90778.1"/>
    <property type="molecule type" value="Genomic_DNA"/>
</dbReference>
<feature type="transmembrane region" description="Helical" evidence="8">
    <location>
        <begin position="648"/>
        <end position="669"/>
    </location>
</feature>
<feature type="transmembrane region" description="Helical" evidence="8">
    <location>
        <begin position="619"/>
        <end position="636"/>
    </location>
</feature>
<keyword evidence="7 8" id="KW-0472">Membrane</keyword>
<dbReference type="InterPro" id="IPR037294">
    <property type="entry name" value="ABC_BtuC-like"/>
</dbReference>
<evidence type="ECO:0000256" key="5">
    <source>
        <dbReference type="ARBA" id="ARBA00022692"/>
    </source>
</evidence>
<keyword evidence="10" id="KW-1185">Reference proteome</keyword>
<dbReference type="InterPro" id="IPR000522">
    <property type="entry name" value="ABC_transptr_permease_BtuC"/>
</dbReference>
<feature type="transmembrane region" description="Helical" evidence="8">
    <location>
        <begin position="68"/>
        <end position="88"/>
    </location>
</feature>
<feature type="transmembrane region" description="Helical" evidence="8">
    <location>
        <begin position="100"/>
        <end position="123"/>
    </location>
</feature>
<evidence type="ECO:0000256" key="2">
    <source>
        <dbReference type="ARBA" id="ARBA00007935"/>
    </source>
</evidence>
<feature type="transmembrane region" description="Helical" evidence="8">
    <location>
        <begin position="404"/>
        <end position="425"/>
    </location>
</feature>
<evidence type="ECO:0000256" key="8">
    <source>
        <dbReference type="SAM" id="Phobius"/>
    </source>
</evidence>
<feature type="transmembrane region" description="Helical" evidence="8">
    <location>
        <begin position="205"/>
        <end position="227"/>
    </location>
</feature>
<feature type="transmembrane region" description="Helical" evidence="8">
    <location>
        <begin position="315"/>
        <end position="334"/>
    </location>
</feature>
<reference evidence="9" key="1">
    <citation type="submission" date="2021-02" db="EMBL/GenBank/DDBJ databases">
        <title>Skermanella TT6 skin isolate.</title>
        <authorList>
            <person name="Lee K."/>
            <person name="Ganzorig M."/>
        </authorList>
    </citation>
    <scope>NUCLEOTIDE SEQUENCE</scope>
    <source>
        <strain evidence="9">TT6</strain>
    </source>
</reference>
<dbReference type="PANTHER" id="PTHR30472:SF37">
    <property type="entry name" value="FE(3+) DICITRATE TRANSPORT SYSTEM PERMEASE PROTEIN FECD-RELATED"/>
    <property type="match status" value="1"/>
</dbReference>
<accession>A0ABX7B8T0</accession>
<keyword evidence="6 8" id="KW-1133">Transmembrane helix</keyword>
<dbReference type="Pfam" id="PF01032">
    <property type="entry name" value="FecCD"/>
    <property type="match status" value="2"/>
</dbReference>
<evidence type="ECO:0000256" key="1">
    <source>
        <dbReference type="ARBA" id="ARBA00004651"/>
    </source>
</evidence>
<dbReference type="SUPFAM" id="SSF81345">
    <property type="entry name" value="ABC transporter involved in vitamin B12 uptake, BtuC"/>
    <property type="match status" value="2"/>
</dbReference>
<evidence type="ECO:0000256" key="7">
    <source>
        <dbReference type="ARBA" id="ARBA00023136"/>
    </source>
</evidence>
<comment type="similarity">
    <text evidence="2">Belongs to the binding-protein-dependent transport system permease family. FecCD subfamily.</text>
</comment>
<dbReference type="PANTHER" id="PTHR30472">
    <property type="entry name" value="FERRIC ENTEROBACTIN TRANSPORT SYSTEM PERMEASE PROTEIN"/>
    <property type="match status" value="1"/>
</dbReference>
<feature type="transmembrane region" description="Helical" evidence="8">
    <location>
        <begin position="463"/>
        <end position="481"/>
    </location>
</feature>
<name>A0ABX7B8T0_9PROT</name>
<feature type="transmembrane region" description="Helical" evidence="8">
    <location>
        <begin position="129"/>
        <end position="147"/>
    </location>
</feature>
<keyword evidence="5 8" id="KW-0812">Transmembrane</keyword>
<gene>
    <name evidence="9" type="primary">fhuB</name>
    <name evidence="9" type="ORF">IGS68_06010</name>
</gene>
<dbReference type="RefSeq" id="WP_201078095.1">
    <property type="nucleotide sequence ID" value="NZ_CP067420.1"/>
</dbReference>
<dbReference type="Gene3D" id="1.10.3470.10">
    <property type="entry name" value="ABC transporter involved in vitamin B12 uptake, BtuC"/>
    <property type="match status" value="2"/>
</dbReference>
<keyword evidence="3" id="KW-0813">Transport</keyword>
<feature type="transmembrane region" description="Helical" evidence="8">
    <location>
        <begin position="582"/>
        <end position="607"/>
    </location>
</feature>
<feature type="transmembrane region" description="Helical" evidence="8">
    <location>
        <begin position="247"/>
        <end position="275"/>
    </location>
</feature>
<dbReference type="Proteomes" id="UP000595197">
    <property type="component" value="Chromosome"/>
</dbReference>
<feature type="transmembrane region" description="Helical" evidence="8">
    <location>
        <begin position="437"/>
        <end position="457"/>
    </location>
</feature>